<dbReference type="EMBL" id="JAUBYV010000003">
    <property type="protein sequence ID" value="KAK2627903.1"/>
    <property type="molecule type" value="Genomic_DNA"/>
</dbReference>
<dbReference type="PANTHER" id="PTHR36142">
    <property type="entry name" value="METALLO-HYDROLASE/OXIDOREDUCTASE SUPERFAMILY PROTEIN"/>
    <property type="match status" value="1"/>
</dbReference>
<dbReference type="AlphaFoldDB" id="A0AAD9WF44"/>
<accession>A0AAD9WF44</accession>
<dbReference type="Proteomes" id="UP001285354">
    <property type="component" value="Unassembled WGS sequence"/>
</dbReference>
<keyword evidence="2" id="KW-1185">Reference proteome</keyword>
<gene>
    <name evidence="1" type="ORF">QTJ16_002549</name>
</gene>
<comment type="caution">
    <text evidence="1">The sequence shown here is derived from an EMBL/GenBank/DDBJ whole genome shotgun (WGS) entry which is preliminary data.</text>
</comment>
<evidence type="ECO:0000313" key="2">
    <source>
        <dbReference type="Proteomes" id="UP001285354"/>
    </source>
</evidence>
<reference evidence="1" key="1">
    <citation type="submission" date="2023-06" db="EMBL/GenBank/DDBJ databases">
        <title>Draft genome of Marssonina rosae.</title>
        <authorList>
            <person name="Cheng Q."/>
        </authorList>
    </citation>
    <scope>NUCLEOTIDE SEQUENCE</scope>
    <source>
        <strain evidence="1">R4</strain>
    </source>
</reference>
<evidence type="ECO:0000313" key="1">
    <source>
        <dbReference type="EMBL" id="KAK2627903.1"/>
    </source>
</evidence>
<sequence>MAGRLNRTQLIKDQLTDPGALSRPVLTYINGDVSWLVSFPRPESGQNIPNRKYYHVLIDPWFGQASIFISSLVLEMETGRDPWHTSRLAVDDTIAEIELAAGNSLASTEDGPVVDAIFVTAMAEHCHQGSLLQFSASTPVFAVAAPARTIASWGHFDTVVTMCSFDPSKSSWKEGHPGAPLPAWLTAFPPTVTHSNNFGLVLITSANSGTEEMILMAPHGIYAQESSINALGTTVKMLALVAPLKDSYAFGMKQVLGVEDGLAIAQAAGTRYYVRSGDFVSLKYKGVIGWSVKDVPRSLQWGVDQRTAKLGADKVAEPPILIEIENGGSFVLM</sequence>
<dbReference type="PANTHER" id="PTHR36142:SF2">
    <property type="entry name" value="METALLO-HYDROLASE_OXIDOREDUCTASE SUPERFAMILY PROTEIN"/>
    <property type="match status" value="1"/>
</dbReference>
<name>A0AAD9WF44_9HELO</name>
<proteinExistence type="predicted"/>
<protein>
    <submittedName>
        <fullName evidence="1">Uncharacterized protein</fullName>
    </submittedName>
</protein>
<organism evidence="1 2">
    <name type="scientific">Diplocarpon rosae</name>
    <dbReference type="NCBI Taxonomy" id="946125"/>
    <lineage>
        <taxon>Eukaryota</taxon>
        <taxon>Fungi</taxon>
        <taxon>Dikarya</taxon>
        <taxon>Ascomycota</taxon>
        <taxon>Pezizomycotina</taxon>
        <taxon>Leotiomycetes</taxon>
        <taxon>Helotiales</taxon>
        <taxon>Drepanopezizaceae</taxon>
        <taxon>Diplocarpon</taxon>
    </lineage>
</organism>